<evidence type="ECO:0000313" key="1">
    <source>
        <dbReference type="EMBL" id="CAK8671908.1"/>
    </source>
</evidence>
<dbReference type="Proteomes" id="UP001642483">
    <property type="component" value="Unassembled WGS sequence"/>
</dbReference>
<comment type="caution">
    <text evidence="1">The sequence shown here is derived from an EMBL/GenBank/DDBJ whole genome shotgun (WGS) entry which is preliminary data.</text>
</comment>
<keyword evidence="2" id="KW-1185">Reference proteome</keyword>
<dbReference type="EMBL" id="CAWYQH010000001">
    <property type="protein sequence ID" value="CAK8671908.1"/>
    <property type="molecule type" value="Genomic_DNA"/>
</dbReference>
<sequence>MTKANCDDECQLDYYNYRKTSCRTYLFKNSQVKLQGLRSFQQTLEDNEKKENYVMKPNQHKLQRTADAKQGTASICWSVFWVTKPVPAKCQFYHYLHCLDAKTNILVTNGV</sequence>
<organism evidence="1 2">
    <name type="scientific">Clavelina lepadiformis</name>
    <name type="common">Light-bulb sea squirt</name>
    <name type="synonym">Ascidia lepadiformis</name>
    <dbReference type="NCBI Taxonomy" id="159417"/>
    <lineage>
        <taxon>Eukaryota</taxon>
        <taxon>Metazoa</taxon>
        <taxon>Chordata</taxon>
        <taxon>Tunicata</taxon>
        <taxon>Ascidiacea</taxon>
        <taxon>Aplousobranchia</taxon>
        <taxon>Clavelinidae</taxon>
        <taxon>Clavelina</taxon>
    </lineage>
</organism>
<reference evidence="1 2" key="1">
    <citation type="submission" date="2024-02" db="EMBL/GenBank/DDBJ databases">
        <authorList>
            <person name="Daric V."/>
            <person name="Darras S."/>
        </authorList>
    </citation>
    <scope>NUCLEOTIDE SEQUENCE [LARGE SCALE GENOMIC DNA]</scope>
</reference>
<gene>
    <name evidence="1" type="ORF">CVLEPA_LOCUS938</name>
</gene>
<evidence type="ECO:0000313" key="2">
    <source>
        <dbReference type="Proteomes" id="UP001642483"/>
    </source>
</evidence>
<accession>A0ABP0EZT8</accession>
<proteinExistence type="predicted"/>
<name>A0ABP0EZT8_CLALP</name>
<protein>
    <submittedName>
        <fullName evidence="1">Uncharacterized protein</fullName>
    </submittedName>
</protein>